<feature type="region of interest" description="Disordered" evidence="1">
    <location>
        <begin position="1"/>
        <end position="75"/>
    </location>
</feature>
<feature type="compositionally biased region" description="Pro residues" evidence="1">
    <location>
        <begin position="19"/>
        <end position="29"/>
    </location>
</feature>
<keyword evidence="3" id="KW-1185">Reference proteome</keyword>
<protein>
    <submittedName>
        <fullName evidence="2">Uncharacterized protein</fullName>
    </submittedName>
</protein>
<evidence type="ECO:0000256" key="1">
    <source>
        <dbReference type="SAM" id="MobiDB-lite"/>
    </source>
</evidence>
<organism evidence="2 3">
    <name type="scientific">Austropuccinia psidii MF-1</name>
    <dbReference type="NCBI Taxonomy" id="1389203"/>
    <lineage>
        <taxon>Eukaryota</taxon>
        <taxon>Fungi</taxon>
        <taxon>Dikarya</taxon>
        <taxon>Basidiomycota</taxon>
        <taxon>Pucciniomycotina</taxon>
        <taxon>Pucciniomycetes</taxon>
        <taxon>Pucciniales</taxon>
        <taxon>Sphaerophragmiaceae</taxon>
        <taxon>Austropuccinia</taxon>
    </lineage>
</organism>
<dbReference type="EMBL" id="AVOT02020444">
    <property type="protein sequence ID" value="MBW0508640.1"/>
    <property type="molecule type" value="Genomic_DNA"/>
</dbReference>
<evidence type="ECO:0000313" key="3">
    <source>
        <dbReference type="Proteomes" id="UP000765509"/>
    </source>
</evidence>
<proteinExistence type="predicted"/>
<dbReference type="AlphaFoldDB" id="A0A9Q3DX48"/>
<feature type="compositionally biased region" description="Polar residues" evidence="1">
    <location>
        <begin position="60"/>
        <end position="75"/>
    </location>
</feature>
<evidence type="ECO:0000313" key="2">
    <source>
        <dbReference type="EMBL" id="MBW0508640.1"/>
    </source>
</evidence>
<reference evidence="2" key="1">
    <citation type="submission" date="2021-03" db="EMBL/GenBank/DDBJ databases">
        <title>Draft genome sequence of rust myrtle Austropuccinia psidii MF-1, a brazilian biotype.</title>
        <authorList>
            <person name="Quecine M.C."/>
            <person name="Pachon D.M.R."/>
            <person name="Bonatelli M.L."/>
            <person name="Correr F.H."/>
            <person name="Franceschini L.M."/>
            <person name="Leite T.F."/>
            <person name="Margarido G.R.A."/>
            <person name="Almeida C.A."/>
            <person name="Ferrarezi J.A."/>
            <person name="Labate C.A."/>
        </authorList>
    </citation>
    <scope>NUCLEOTIDE SEQUENCE</scope>
    <source>
        <strain evidence="2">MF-1</strain>
    </source>
</reference>
<dbReference type="Proteomes" id="UP000765509">
    <property type="component" value="Unassembled WGS sequence"/>
</dbReference>
<comment type="caution">
    <text evidence="2">The sequence shown here is derived from an EMBL/GenBank/DDBJ whole genome shotgun (WGS) entry which is preliminary data.</text>
</comment>
<name>A0A9Q3DX48_9BASI</name>
<accession>A0A9Q3DX48</accession>
<gene>
    <name evidence="2" type="ORF">O181_048355</name>
</gene>
<sequence>MGKKGAKGQLISPQSQVGPPEPVLAPNPNQPKMAKNHLRTKIDQGPPVGHYSAHDLWQPPETTSSAPRKDSPQLQGKTFPFSIHPILKDPGVVHIWYNIPLCTIFALKSNGDIFGTKLRDPKSSTQSITNFEGGIFSYFSCQFPGGYQKTIKGPQPPGLAGVGLSFLIRTILREKSQRLTIISIIVKA</sequence>